<gene>
    <name evidence="2" type="ORF">ACFOMG_03465</name>
</gene>
<evidence type="ECO:0000256" key="1">
    <source>
        <dbReference type="SAM" id="Coils"/>
    </source>
</evidence>
<sequence>MKRSKLLKRLKRLLNASASEQRRQYTELMNTLKQLRQKSRQLQQRLQSCDQAQEKQQLEEKLAILQQKRRKGLLLARELKQRSATPRKTQK</sequence>
<evidence type="ECO:0000313" key="3">
    <source>
        <dbReference type="Proteomes" id="UP001595722"/>
    </source>
</evidence>
<dbReference type="EMBL" id="JBHRYB010000003">
    <property type="protein sequence ID" value="MFC3679166.1"/>
    <property type="molecule type" value="Genomic_DNA"/>
</dbReference>
<proteinExistence type="predicted"/>
<keyword evidence="3" id="KW-1185">Reference proteome</keyword>
<accession>A0ABV7VNS9</accession>
<reference evidence="3" key="1">
    <citation type="journal article" date="2019" name="Int. J. Syst. Evol. Microbiol.">
        <title>The Global Catalogue of Microorganisms (GCM) 10K type strain sequencing project: providing services to taxonomists for standard genome sequencing and annotation.</title>
        <authorList>
            <consortium name="The Broad Institute Genomics Platform"/>
            <consortium name="The Broad Institute Genome Sequencing Center for Infectious Disease"/>
            <person name="Wu L."/>
            <person name="Ma J."/>
        </authorList>
    </citation>
    <scope>NUCLEOTIDE SEQUENCE [LARGE SCALE GENOMIC DNA]</scope>
    <source>
        <strain evidence="3">KCTC 42424</strain>
    </source>
</reference>
<dbReference type="RefSeq" id="WP_376864826.1">
    <property type="nucleotide sequence ID" value="NZ_JBHRYB010000003.1"/>
</dbReference>
<protein>
    <submittedName>
        <fullName evidence="2">Uncharacterized protein</fullName>
    </submittedName>
</protein>
<comment type="caution">
    <text evidence="2">The sequence shown here is derived from an EMBL/GenBank/DDBJ whole genome shotgun (WGS) entry which is preliminary data.</text>
</comment>
<organism evidence="2 3">
    <name type="scientific">Bacterioplanoides pacificum</name>
    <dbReference type="NCBI Taxonomy" id="1171596"/>
    <lineage>
        <taxon>Bacteria</taxon>
        <taxon>Pseudomonadati</taxon>
        <taxon>Pseudomonadota</taxon>
        <taxon>Gammaproteobacteria</taxon>
        <taxon>Oceanospirillales</taxon>
        <taxon>Oceanospirillaceae</taxon>
        <taxon>Bacterioplanoides</taxon>
    </lineage>
</organism>
<dbReference type="Proteomes" id="UP001595722">
    <property type="component" value="Unassembled WGS sequence"/>
</dbReference>
<keyword evidence="1" id="KW-0175">Coiled coil</keyword>
<name>A0ABV7VNS9_9GAMM</name>
<evidence type="ECO:0000313" key="2">
    <source>
        <dbReference type="EMBL" id="MFC3679166.1"/>
    </source>
</evidence>
<feature type="coiled-coil region" evidence="1">
    <location>
        <begin position="15"/>
        <end position="55"/>
    </location>
</feature>